<dbReference type="Pfam" id="PF20151">
    <property type="entry name" value="DUF6533"/>
    <property type="match status" value="1"/>
</dbReference>
<organism evidence="3 4">
    <name type="scientific">Rickenella mellea</name>
    <dbReference type="NCBI Taxonomy" id="50990"/>
    <lineage>
        <taxon>Eukaryota</taxon>
        <taxon>Fungi</taxon>
        <taxon>Dikarya</taxon>
        <taxon>Basidiomycota</taxon>
        <taxon>Agaricomycotina</taxon>
        <taxon>Agaricomycetes</taxon>
        <taxon>Hymenochaetales</taxon>
        <taxon>Rickenellaceae</taxon>
        <taxon>Rickenella</taxon>
    </lineage>
</organism>
<evidence type="ECO:0000256" key="1">
    <source>
        <dbReference type="SAM" id="Phobius"/>
    </source>
</evidence>
<keyword evidence="1" id="KW-0812">Transmembrane</keyword>
<keyword evidence="1" id="KW-0472">Membrane</keyword>
<dbReference type="Proteomes" id="UP000294933">
    <property type="component" value="Unassembled WGS sequence"/>
</dbReference>
<keyword evidence="4" id="KW-1185">Reference proteome</keyword>
<evidence type="ECO:0000313" key="3">
    <source>
        <dbReference type="EMBL" id="TDL24510.1"/>
    </source>
</evidence>
<accession>A0A4Y7QCE4</accession>
<feature type="transmembrane region" description="Helical" evidence="1">
    <location>
        <begin position="45"/>
        <end position="68"/>
    </location>
</feature>
<evidence type="ECO:0000259" key="2">
    <source>
        <dbReference type="Pfam" id="PF20151"/>
    </source>
</evidence>
<feature type="domain" description="DUF6533" evidence="2">
    <location>
        <begin position="16"/>
        <end position="60"/>
    </location>
</feature>
<keyword evidence="1" id="KW-1133">Transmembrane helix</keyword>
<dbReference type="AlphaFoldDB" id="A0A4Y7QCE4"/>
<dbReference type="InterPro" id="IPR045340">
    <property type="entry name" value="DUF6533"/>
</dbReference>
<name>A0A4Y7QCE4_9AGAM</name>
<feature type="transmembrane region" description="Helical" evidence="1">
    <location>
        <begin position="14"/>
        <end position="33"/>
    </location>
</feature>
<dbReference type="EMBL" id="ML170166">
    <property type="protein sequence ID" value="TDL24510.1"/>
    <property type="molecule type" value="Genomic_DNA"/>
</dbReference>
<dbReference type="VEuPathDB" id="FungiDB:BD410DRAFT_786014"/>
<dbReference type="OrthoDB" id="2686513at2759"/>
<protein>
    <recommendedName>
        <fullName evidence="2">DUF6533 domain-containing protein</fullName>
    </recommendedName>
</protein>
<sequence>MSTPADLRSQVNGISYLAMASYSIFYYDFVLTFGEEVEYFWRPKLGVVSLFFLVNRYLSFFGIIPLYLGEFRDWSIESCRAFETFNSFFAVAVQIVVGALMVMRTYALYDRSGKILLFLCAVVIIGITLACWSILSGETSPDSSIKTPAAPGCITALTDDEYGKYPVIQPISLMTLELLQCSPIGIGMGLPCRFRHPDLLFDIA</sequence>
<reference evidence="3 4" key="1">
    <citation type="submission" date="2018-06" db="EMBL/GenBank/DDBJ databases">
        <title>A transcriptomic atlas of mushroom development highlights an independent origin of complex multicellularity.</title>
        <authorList>
            <consortium name="DOE Joint Genome Institute"/>
            <person name="Krizsan K."/>
            <person name="Almasi E."/>
            <person name="Merenyi Z."/>
            <person name="Sahu N."/>
            <person name="Viragh M."/>
            <person name="Koszo T."/>
            <person name="Mondo S."/>
            <person name="Kiss B."/>
            <person name="Balint B."/>
            <person name="Kues U."/>
            <person name="Barry K."/>
            <person name="Hegedus J.C."/>
            <person name="Henrissat B."/>
            <person name="Johnson J."/>
            <person name="Lipzen A."/>
            <person name="Ohm R."/>
            <person name="Nagy I."/>
            <person name="Pangilinan J."/>
            <person name="Yan J."/>
            <person name="Xiong Y."/>
            <person name="Grigoriev I.V."/>
            <person name="Hibbett D.S."/>
            <person name="Nagy L.G."/>
        </authorList>
    </citation>
    <scope>NUCLEOTIDE SEQUENCE [LARGE SCALE GENOMIC DNA]</scope>
    <source>
        <strain evidence="3 4">SZMC22713</strain>
    </source>
</reference>
<feature type="transmembrane region" description="Helical" evidence="1">
    <location>
        <begin position="88"/>
        <end position="109"/>
    </location>
</feature>
<gene>
    <name evidence="3" type="ORF">BD410DRAFT_786014</name>
</gene>
<feature type="transmembrane region" description="Helical" evidence="1">
    <location>
        <begin position="116"/>
        <end position="135"/>
    </location>
</feature>
<proteinExistence type="predicted"/>
<evidence type="ECO:0000313" key="4">
    <source>
        <dbReference type="Proteomes" id="UP000294933"/>
    </source>
</evidence>